<reference evidence="2" key="1">
    <citation type="submission" date="2016-10" db="EMBL/GenBank/DDBJ databases">
        <authorList>
            <person name="Varghese N."/>
            <person name="Submissions S."/>
        </authorList>
    </citation>
    <scope>NUCLEOTIDE SEQUENCE [LARGE SCALE GENOMIC DNA]</scope>
    <source>
        <strain evidence="2">DSM 45405</strain>
    </source>
</reference>
<dbReference type="Gene3D" id="3.90.1140.10">
    <property type="entry name" value="Cyclic phosphodiesterase"/>
    <property type="match status" value="1"/>
</dbReference>
<accession>A0A1H6L6E9</accession>
<evidence type="ECO:0000313" key="1">
    <source>
        <dbReference type="EMBL" id="SEH80781.1"/>
    </source>
</evidence>
<evidence type="ECO:0000313" key="2">
    <source>
        <dbReference type="Proteomes" id="UP000182915"/>
    </source>
</evidence>
<keyword evidence="1" id="KW-0436">Ligase</keyword>
<dbReference type="RefSeq" id="WP_083408957.1">
    <property type="nucleotide sequence ID" value="NZ_LT629971.1"/>
</dbReference>
<dbReference type="InterPro" id="IPR009097">
    <property type="entry name" value="Cyclic_Pdiesterase"/>
</dbReference>
<proteinExistence type="predicted"/>
<dbReference type="STRING" id="370526.SAMN04489835_4393"/>
<dbReference type="EMBL" id="LT629971">
    <property type="protein sequence ID" value="SEH80781.1"/>
    <property type="molecule type" value="Genomic_DNA"/>
</dbReference>
<sequence>MVHSVELVFDEATDAAVRRCWDDLMRAGVRSQAGHTSPSNRPHVTLTVAEEMADTVDDALVPVLDRLPLPCTIGAPMLFGGRVFTLVRLVVPSADLLALHTQVHEACLPHMPKGALPHADPGHWTPHVTLARRLPPEQLATALSLRSVGRDLSGRIVGLRHWDGNNRVEHPISRA</sequence>
<keyword evidence="2" id="KW-1185">Reference proteome</keyword>
<organism evidence="1 2">
    <name type="scientific">Mycolicibacterium rutilum</name>
    <name type="common">Mycobacterium rutilum</name>
    <dbReference type="NCBI Taxonomy" id="370526"/>
    <lineage>
        <taxon>Bacteria</taxon>
        <taxon>Bacillati</taxon>
        <taxon>Actinomycetota</taxon>
        <taxon>Actinomycetes</taxon>
        <taxon>Mycobacteriales</taxon>
        <taxon>Mycobacteriaceae</taxon>
        <taxon>Mycolicibacterium</taxon>
    </lineage>
</organism>
<dbReference type="Proteomes" id="UP000182915">
    <property type="component" value="Chromosome I"/>
</dbReference>
<dbReference type="GO" id="GO:0016874">
    <property type="term" value="F:ligase activity"/>
    <property type="evidence" value="ECO:0007669"/>
    <property type="project" value="UniProtKB-KW"/>
</dbReference>
<name>A0A1H6L6E9_MYCRU</name>
<dbReference type="SUPFAM" id="SSF55144">
    <property type="entry name" value="LigT-like"/>
    <property type="match status" value="1"/>
</dbReference>
<dbReference type="Pfam" id="PF13563">
    <property type="entry name" value="2_5_RNA_ligase2"/>
    <property type="match status" value="1"/>
</dbReference>
<dbReference type="OrthoDB" id="3397424at2"/>
<gene>
    <name evidence="1" type="ORF">SAMN04489835_4393</name>
</gene>
<dbReference type="AlphaFoldDB" id="A0A1H6L6E9"/>
<protein>
    <submittedName>
        <fullName evidence="1">2'-5' RNA ligase superfamily protein</fullName>
    </submittedName>
</protein>